<name>A0A2T0ZZV4_9ACTN</name>
<evidence type="ECO:0000313" key="6">
    <source>
        <dbReference type="Proteomes" id="UP000237752"/>
    </source>
</evidence>
<evidence type="ECO:0000259" key="4">
    <source>
        <dbReference type="Pfam" id="PF21783"/>
    </source>
</evidence>
<comment type="caution">
    <text evidence="5">The sequence shown here is derived from an EMBL/GenBank/DDBJ whole genome shotgun (WGS) entry which is preliminary data.</text>
</comment>
<gene>
    <name evidence="5" type="ORF">CLV47_108173</name>
</gene>
<dbReference type="Proteomes" id="UP000237752">
    <property type="component" value="Unassembled WGS sequence"/>
</dbReference>
<dbReference type="PANTHER" id="PTHR47197">
    <property type="entry name" value="PROTEIN NIRF"/>
    <property type="match status" value="1"/>
</dbReference>
<proteinExistence type="predicted"/>
<organism evidence="5 6">
    <name type="scientific">Antricoccus suffuscus</name>
    <dbReference type="NCBI Taxonomy" id="1629062"/>
    <lineage>
        <taxon>Bacteria</taxon>
        <taxon>Bacillati</taxon>
        <taxon>Actinomycetota</taxon>
        <taxon>Actinomycetes</taxon>
        <taxon>Geodermatophilales</taxon>
        <taxon>Antricoccaceae</taxon>
        <taxon>Antricoccus</taxon>
    </lineage>
</organism>
<evidence type="ECO:0000313" key="5">
    <source>
        <dbReference type="EMBL" id="PRZ41814.1"/>
    </source>
</evidence>
<reference evidence="5 6" key="1">
    <citation type="submission" date="2018-03" db="EMBL/GenBank/DDBJ databases">
        <title>Genomic Encyclopedia of Archaeal and Bacterial Type Strains, Phase II (KMG-II): from individual species to whole genera.</title>
        <authorList>
            <person name="Goeker M."/>
        </authorList>
    </citation>
    <scope>NUCLEOTIDE SEQUENCE [LARGE SCALE GENOMIC DNA]</scope>
    <source>
        <strain evidence="5 6">DSM 100065</strain>
    </source>
</reference>
<accession>A0A2T0ZZV4</accession>
<feature type="signal peptide" evidence="3">
    <location>
        <begin position="1"/>
        <end position="30"/>
    </location>
</feature>
<dbReference type="InterPro" id="IPR015943">
    <property type="entry name" value="WD40/YVTN_repeat-like_dom_sf"/>
</dbReference>
<evidence type="ECO:0000256" key="1">
    <source>
        <dbReference type="ARBA" id="ARBA00022729"/>
    </source>
</evidence>
<feature type="chain" id="PRO_5015524791" evidence="3">
    <location>
        <begin position="31"/>
        <end position="407"/>
    </location>
</feature>
<dbReference type="RefSeq" id="WP_106349190.1">
    <property type="nucleotide sequence ID" value="NZ_PVUE01000008.1"/>
</dbReference>
<evidence type="ECO:0000256" key="3">
    <source>
        <dbReference type="SAM" id="SignalP"/>
    </source>
</evidence>
<dbReference type="EMBL" id="PVUE01000008">
    <property type="protein sequence ID" value="PRZ41814.1"/>
    <property type="molecule type" value="Genomic_DNA"/>
</dbReference>
<feature type="compositionally biased region" description="Low complexity" evidence="2">
    <location>
        <begin position="28"/>
        <end position="61"/>
    </location>
</feature>
<dbReference type="Pfam" id="PF21783">
    <property type="entry name" value="YNCE"/>
    <property type="match status" value="1"/>
</dbReference>
<dbReference type="AlphaFoldDB" id="A0A2T0ZZV4"/>
<dbReference type="PANTHER" id="PTHR47197:SF3">
    <property type="entry name" value="DIHYDRO-HEME D1 DEHYDROGENASE"/>
    <property type="match status" value="1"/>
</dbReference>
<keyword evidence="1 3" id="KW-0732">Signal</keyword>
<dbReference type="PROSITE" id="PS51257">
    <property type="entry name" value="PROKAR_LIPOPROTEIN"/>
    <property type="match status" value="1"/>
</dbReference>
<keyword evidence="6" id="KW-1185">Reference proteome</keyword>
<evidence type="ECO:0000256" key="2">
    <source>
        <dbReference type="SAM" id="MobiDB-lite"/>
    </source>
</evidence>
<dbReference type="InterPro" id="IPR048433">
    <property type="entry name" value="YNCE-like_beta-prop"/>
</dbReference>
<dbReference type="Gene3D" id="2.130.10.10">
    <property type="entry name" value="YVTN repeat-like/Quinoprotein amine dehydrogenase"/>
    <property type="match status" value="2"/>
</dbReference>
<feature type="domain" description="YNCE-like beta-propeller" evidence="4">
    <location>
        <begin position="95"/>
        <end position="392"/>
    </location>
</feature>
<dbReference type="InterPro" id="IPR051200">
    <property type="entry name" value="Host-pathogen_enzymatic-act"/>
</dbReference>
<sequence>MRAPTASRLRVLAILGALIASAGACSSSQAADSTSSSSSPPSSSASSASSAATSSPASTDDLLPGMPPPLSPTNVYAADTPNNFSPTVQGDRALVYVPNSKSNSVTIIDQQTMAVIGTYPITMGTEPQHVVPSYDLKTLYVASDLGPGSLTPIDPKTGQIGAPFLIDDPYNLYFTPDGLHAIVVAEDRKRLDFYDPHTWKLQHQLSVPNCAGIDHLDFTANGRRMLVSCEFADRMAVVDVATETVLHLIDLPHPGGMPQDVKLSPDGSVFYVADMMANGIYIIDGNATAVKGFIATGKEAHGLYVDRNATRLFITNRGEGSISVLDLATGKLTAKWVIPGGGSPDMGNISADGTIFWVAGRYNGVVYAISTVDGHLIKKIPVGKGPHGLCVWPLPGRYSLGHTGILR</sequence>
<dbReference type="OrthoDB" id="145213at2"/>
<dbReference type="InterPro" id="IPR011045">
    <property type="entry name" value="N2O_reductase_N"/>
</dbReference>
<feature type="region of interest" description="Disordered" evidence="2">
    <location>
        <begin position="28"/>
        <end position="83"/>
    </location>
</feature>
<protein>
    <submittedName>
        <fullName evidence="5">YVTN family beta-propeller protein</fullName>
    </submittedName>
</protein>
<dbReference type="SUPFAM" id="SSF50974">
    <property type="entry name" value="Nitrous oxide reductase, N-terminal domain"/>
    <property type="match status" value="1"/>
</dbReference>